<keyword evidence="3" id="KW-0507">mRNA processing</keyword>
<dbReference type="GO" id="GO:0003723">
    <property type="term" value="F:RNA binding"/>
    <property type="evidence" value="ECO:0007669"/>
    <property type="project" value="UniProtKB-KW"/>
</dbReference>
<keyword evidence="6" id="KW-0508">mRNA splicing</keyword>
<evidence type="ECO:0000256" key="3">
    <source>
        <dbReference type="ARBA" id="ARBA00022664"/>
    </source>
</evidence>
<dbReference type="Gene3D" id="3.30.70.330">
    <property type="match status" value="1"/>
</dbReference>
<evidence type="ECO:0000256" key="2">
    <source>
        <dbReference type="ARBA" id="ARBA00015189"/>
    </source>
</evidence>
<keyword evidence="4" id="KW-0747">Spliceosome</keyword>
<dbReference type="EMBL" id="UYJE01001319">
    <property type="protein sequence ID" value="VDI01215.1"/>
    <property type="molecule type" value="Genomic_DNA"/>
</dbReference>
<dbReference type="PANTHER" id="PTHR20957:SF0">
    <property type="entry name" value="RNA-BINDING PROTEIN 48"/>
    <property type="match status" value="1"/>
</dbReference>
<organism evidence="9 10">
    <name type="scientific">Mytilus galloprovincialis</name>
    <name type="common">Mediterranean mussel</name>
    <dbReference type="NCBI Taxonomy" id="29158"/>
    <lineage>
        <taxon>Eukaryota</taxon>
        <taxon>Metazoa</taxon>
        <taxon>Spiralia</taxon>
        <taxon>Lophotrochozoa</taxon>
        <taxon>Mollusca</taxon>
        <taxon>Bivalvia</taxon>
        <taxon>Autobranchia</taxon>
        <taxon>Pteriomorphia</taxon>
        <taxon>Mytilida</taxon>
        <taxon>Mytiloidea</taxon>
        <taxon>Mytilidae</taxon>
        <taxon>Mytilinae</taxon>
        <taxon>Mytilus</taxon>
    </lineage>
</organism>
<dbReference type="PANTHER" id="PTHR20957">
    <property type="entry name" value="RNA-BINDING PROTEIN 48"/>
    <property type="match status" value="1"/>
</dbReference>
<dbReference type="GO" id="GO:0008380">
    <property type="term" value="P:RNA splicing"/>
    <property type="evidence" value="ECO:0007669"/>
    <property type="project" value="UniProtKB-KW"/>
</dbReference>
<dbReference type="GO" id="GO:0005654">
    <property type="term" value="C:nucleoplasm"/>
    <property type="evidence" value="ECO:0007669"/>
    <property type="project" value="TreeGrafter"/>
</dbReference>
<feature type="region of interest" description="Disordered" evidence="8">
    <location>
        <begin position="154"/>
        <end position="181"/>
    </location>
</feature>
<dbReference type="InterPro" id="IPR039599">
    <property type="entry name" value="RBM48"/>
</dbReference>
<evidence type="ECO:0000256" key="7">
    <source>
        <dbReference type="ARBA" id="ARBA00035004"/>
    </source>
</evidence>
<dbReference type="SUPFAM" id="SSF54928">
    <property type="entry name" value="RNA-binding domain, RBD"/>
    <property type="match status" value="1"/>
</dbReference>
<proteinExistence type="inferred from homology"/>
<comment type="function">
    <text evidence="7">As a component of the minor spliceosome, involved in the splicing of U12-type introns in pre-mRNAs.</text>
</comment>
<reference evidence="9" key="1">
    <citation type="submission" date="2018-11" db="EMBL/GenBank/DDBJ databases">
        <authorList>
            <person name="Alioto T."/>
            <person name="Alioto T."/>
        </authorList>
    </citation>
    <scope>NUCLEOTIDE SEQUENCE</scope>
</reference>
<evidence type="ECO:0000256" key="6">
    <source>
        <dbReference type="ARBA" id="ARBA00023187"/>
    </source>
</evidence>
<comment type="caution">
    <text evidence="9">The sequence shown here is derived from an EMBL/GenBank/DDBJ whole genome shotgun (WGS) entry which is preliminary data.</text>
</comment>
<dbReference type="FunFam" id="3.30.70.330:FF:000424">
    <property type="entry name" value="RNA-binding protein 48 isoform X4"/>
    <property type="match status" value="1"/>
</dbReference>
<evidence type="ECO:0000256" key="8">
    <source>
        <dbReference type="SAM" id="MobiDB-lite"/>
    </source>
</evidence>
<dbReference type="Proteomes" id="UP000596742">
    <property type="component" value="Unassembled WGS sequence"/>
</dbReference>
<keyword evidence="10" id="KW-1185">Reference proteome</keyword>
<dbReference type="InterPro" id="IPR034264">
    <property type="entry name" value="RBM48_RRM"/>
</dbReference>
<sequence>MSAPMDGKSTNIPAVPTHHIRLNLCATRPLYREGRNPKAVKVYTVNQESQYLMIQDVPALGTTQELIKLCAVHGAVEEYRLLDEFPTVDSYTDVVLVKFKRILSARHAKKKLDNWSFYGGVLHVTYAPEYESVEETREKLQDRRKGIAARLRILGKDQSKRGKTSEDHIENDSKQADKVSQRIESRIPALPSYQNNHSFLKNHVSTDNSQESISNKMPHITNFSSDHGNRTDYSTHQNGQPYSYGNQLISTHKNDNSHQTHSQQTGVIPPLPVIEPPPWCQQTLVIPPPPVREAFPNYSKINQHKNTFDFARVPTANAPFPPDYDGRKFPQNVAAKEIKTQIHDDDPKDDVIKQNSSYSNKQSASATGNLSHPKYNKILDKTGAKQEKIIIKDFKKCGATPKFIPRQTLNLLKAKSEHGETKASNKDNLEIELRKNAVVLGSTQGPALVPDEFLKKKEKSCTEKAVEQTVKEIRKRVSMFSEQEDSTSRKRPKPP</sequence>
<feature type="compositionally biased region" description="Basic and acidic residues" evidence="8">
    <location>
        <begin position="340"/>
        <end position="352"/>
    </location>
</feature>
<dbReference type="InterPro" id="IPR012677">
    <property type="entry name" value="Nucleotide-bd_a/b_plait_sf"/>
</dbReference>
<dbReference type="OrthoDB" id="78358at2759"/>
<dbReference type="GO" id="GO:0006397">
    <property type="term" value="P:mRNA processing"/>
    <property type="evidence" value="ECO:0007669"/>
    <property type="project" value="UniProtKB-KW"/>
</dbReference>
<evidence type="ECO:0000256" key="4">
    <source>
        <dbReference type="ARBA" id="ARBA00022728"/>
    </source>
</evidence>
<feature type="region of interest" description="Disordered" evidence="8">
    <location>
        <begin position="340"/>
        <end position="375"/>
    </location>
</feature>
<evidence type="ECO:0000313" key="10">
    <source>
        <dbReference type="Proteomes" id="UP000596742"/>
    </source>
</evidence>
<dbReference type="CDD" id="cd12442">
    <property type="entry name" value="RRM_RBM48"/>
    <property type="match status" value="1"/>
</dbReference>
<dbReference type="GO" id="GO:0005681">
    <property type="term" value="C:spliceosomal complex"/>
    <property type="evidence" value="ECO:0007669"/>
    <property type="project" value="UniProtKB-KW"/>
</dbReference>
<protein>
    <recommendedName>
        <fullName evidence="2">RNA-binding protein 48</fullName>
    </recommendedName>
</protein>
<keyword evidence="5" id="KW-0694">RNA-binding</keyword>
<dbReference type="AlphaFoldDB" id="A0A8B6C7T1"/>
<evidence type="ECO:0000313" key="9">
    <source>
        <dbReference type="EMBL" id="VDI01215.1"/>
    </source>
</evidence>
<name>A0A8B6C7T1_MYTGA</name>
<gene>
    <name evidence="9" type="ORF">MGAL_10B068187</name>
</gene>
<comment type="similarity">
    <text evidence="1">Belongs to the RBM48 family.</text>
</comment>
<evidence type="ECO:0000256" key="1">
    <source>
        <dbReference type="ARBA" id="ARBA00006938"/>
    </source>
</evidence>
<feature type="compositionally biased region" description="Polar residues" evidence="8">
    <location>
        <begin position="353"/>
        <end position="370"/>
    </location>
</feature>
<dbReference type="InterPro" id="IPR035979">
    <property type="entry name" value="RBD_domain_sf"/>
</dbReference>
<evidence type="ECO:0000256" key="5">
    <source>
        <dbReference type="ARBA" id="ARBA00022884"/>
    </source>
</evidence>
<accession>A0A8B6C7T1</accession>